<dbReference type="Proteomes" id="UP000273326">
    <property type="component" value="Chromosome"/>
</dbReference>
<gene>
    <name evidence="10" type="primary">yajC</name>
    <name evidence="10" type="ORF">EJN90_11660</name>
</gene>
<comment type="similarity">
    <text evidence="2">Belongs to the YajC family.</text>
</comment>
<dbReference type="GO" id="GO:0005886">
    <property type="term" value="C:plasma membrane"/>
    <property type="evidence" value="ECO:0007669"/>
    <property type="project" value="UniProtKB-SubCell"/>
</dbReference>
<sequence>MILFYGLLFGVMYFILIRPQKKQQKKTQDMLSQVKPGDSVVTIGGLHGVVDEVNTTNNTVTLDCEGIFLTFEKRSISRVVKASTITTEAGIVESDDITQDNEETNE</sequence>
<evidence type="ECO:0000256" key="8">
    <source>
        <dbReference type="ARBA" id="ARBA00023010"/>
    </source>
</evidence>
<evidence type="ECO:0000313" key="10">
    <source>
        <dbReference type="EMBL" id="AZP05771.1"/>
    </source>
</evidence>
<dbReference type="GO" id="GO:0015031">
    <property type="term" value="P:protein transport"/>
    <property type="evidence" value="ECO:0007669"/>
    <property type="project" value="UniProtKB-KW"/>
</dbReference>
<evidence type="ECO:0000313" key="11">
    <source>
        <dbReference type="Proteomes" id="UP000273326"/>
    </source>
</evidence>
<dbReference type="SMART" id="SM01323">
    <property type="entry name" value="YajC"/>
    <property type="match status" value="1"/>
</dbReference>
<organism evidence="10 11">
    <name type="scientific">Jeotgalibaca ciconiae</name>
    <dbReference type="NCBI Taxonomy" id="2496265"/>
    <lineage>
        <taxon>Bacteria</taxon>
        <taxon>Bacillati</taxon>
        <taxon>Bacillota</taxon>
        <taxon>Bacilli</taxon>
        <taxon>Lactobacillales</taxon>
        <taxon>Carnobacteriaceae</taxon>
        <taxon>Jeotgalibaca</taxon>
    </lineage>
</organism>
<keyword evidence="8" id="KW-0811">Translocation</keyword>
<dbReference type="PANTHER" id="PTHR33909:SF1">
    <property type="entry name" value="SEC TRANSLOCON ACCESSORY COMPLEX SUBUNIT YAJC"/>
    <property type="match status" value="1"/>
</dbReference>
<keyword evidence="4" id="KW-1003">Cell membrane</keyword>
<dbReference type="InterPro" id="IPR003849">
    <property type="entry name" value="Preprotein_translocase_YajC"/>
</dbReference>
<comment type="subcellular location">
    <subcellularLocation>
        <location evidence="1">Cell membrane</location>
        <topology evidence="1">Single-pass membrane protein</topology>
    </subcellularLocation>
</comment>
<evidence type="ECO:0000256" key="6">
    <source>
        <dbReference type="ARBA" id="ARBA00022927"/>
    </source>
</evidence>
<keyword evidence="9" id="KW-0472">Membrane</keyword>
<evidence type="ECO:0000256" key="2">
    <source>
        <dbReference type="ARBA" id="ARBA00006742"/>
    </source>
</evidence>
<dbReference type="KEGG" id="jeh:EJN90_11660"/>
<evidence type="ECO:0000256" key="1">
    <source>
        <dbReference type="ARBA" id="ARBA00004162"/>
    </source>
</evidence>
<evidence type="ECO:0000256" key="5">
    <source>
        <dbReference type="ARBA" id="ARBA00022692"/>
    </source>
</evidence>
<accession>A0A3S9HEK0</accession>
<keyword evidence="3" id="KW-0813">Transport</keyword>
<dbReference type="NCBIfam" id="TIGR00739">
    <property type="entry name" value="yajC"/>
    <property type="match status" value="1"/>
</dbReference>
<evidence type="ECO:0000256" key="3">
    <source>
        <dbReference type="ARBA" id="ARBA00022448"/>
    </source>
</evidence>
<name>A0A3S9HEK0_9LACT</name>
<keyword evidence="11" id="KW-1185">Reference proteome</keyword>
<dbReference type="PANTHER" id="PTHR33909">
    <property type="entry name" value="SEC TRANSLOCON ACCESSORY COMPLEX SUBUNIT YAJC"/>
    <property type="match status" value="1"/>
</dbReference>
<keyword evidence="6" id="KW-0653">Protein transport</keyword>
<reference evidence="11" key="1">
    <citation type="submission" date="2018-12" db="EMBL/GenBank/DDBJ databases">
        <title>Complete genome sequencing of Jeotgalibaca sp. H21T32.</title>
        <authorList>
            <person name="Bae J.-W."/>
            <person name="Lee S.-Y."/>
        </authorList>
    </citation>
    <scope>NUCLEOTIDE SEQUENCE [LARGE SCALE GENOMIC DNA]</scope>
    <source>
        <strain evidence="11">H21T32</strain>
    </source>
</reference>
<dbReference type="EMBL" id="CP034465">
    <property type="protein sequence ID" value="AZP05771.1"/>
    <property type="molecule type" value="Genomic_DNA"/>
</dbReference>
<keyword evidence="7" id="KW-1133">Transmembrane helix</keyword>
<protein>
    <submittedName>
        <fullName evidence="10">Preprotein translocase subunit YajC</fullName>
    </submittedName>
</protein>
<dbReference type="OrthoDB" id="9800132at2"/>
<keyword evidence="5" id="KW-0812">Transmembrane</keyword>
<evidence type="ECO:0000256" key="7">
    <source>
        <dbReference type="ARBA" id="ARBA00022989"/>
    </source>
</evidence>
<proteinExistence type="inferred from homology"/>
<dbReference type="Pfam" id="PF02699">
    <property type="entry name" value="YajC"/>
    <property type="match status" value="1"/>
</dbReference>
<dbReference type="AlphaFoldDB" id="A0A3S9HEK0"/>
<evidence type="ECO:0000256" key="4">
    <source>
        <dbReference type="ARBA" id="ARBA00022475"/>
    </source>
</evidence>
<evidence type="ECO:0000256" key="9">
    <source>
        <dbReference type="ARBA" id="ARBA00023136"/>
    </source>
</evidence>